<keyword evidence="1" id="KW-0732">Signal</keyword>
<organism evidence="2 3">
    <name type="scientific">Nocardia jiangsuensis</name>
    <dbReference type="NCBI Taxonomy" id="1691563"/>
    <lineage>
        <taxon>Bacteria</taxon>
        <taxon>Bacillati</taxon>
        <taxon>Actinomycetota</taxon>
        <taxon>Actinomycetes</taxon>
        <taxon>Mycobacteriales</taxon>
        <taxon>Nocardiaceae</taxon>
        <taxon>Nocardia</taxon>
    </lineage>
</organism>
<evidence type="ECO:0000256" key="1">
    <source>
        <dbReference type="SAM" id="SignalP"/>
    </source>
</evidence>
<dbReference type="EMBL" id="JBHSAX010000013">
    <property type="protein sequence ID" value="MFC3962987.1"/>
    <property type="molecule type" value="Genomic_DNA"/>
</dbReference>
<dbReference type="Proteomes" id="UP001595696">
    <property type="component" value="Unassembled WGS sequence"/>
</dbReference>
<keyword evidence="3" id="KW-1185">Reference proteome</keyword>
<comment type="caution">
    <text evidence="2">The sequence shown here is derived from an EMBL/GenBank/DDBJ whole genome shotgun (WGS) entry which is preliminary data.</text>
</comment>
<gene>
    <name evidence="2" type="ORF">ACFO0B_13415</name>
</gene>
<accession>A0ABV8DU17</accession>
<feature type="signal peptide" evidence="1">
    <location>
        <begin position="1"/>
        <end position="24"/>
    </location>
</feature>
<evidence type="ECO:0000313" key="3">
    <source>
        <dbReference type="Proteomes" id="UP001595696"/>
    </source>
</evidence>
<name>A0ABV8DU17_9NOCA</name>
<dbReference type="RefSeq" id="WP_378612728.1">
    <property type="nucleotide sequence ID" value="NZ_JBHSAX010000013.1"/>
</dbReference>
<reference evidence="3" key="1">
    <citation type="journal article" date="2019" name="Int. J. Syst. Evol. Microbiol.">
        <title>The Global Catalogue of Microorganisms (GCM) 10K type strain sequencing project: providing services to taxonomists for standard genome sequencing and annotation.</title>
        <authorList>
            <consortium name="The Broad Institute Genomics Platform"/>
            <consortium name="The Broad Institute Genome Sequencing Center for Infectious Disease"/>
            <person name="Wu L."/>
            <person name="Ma J."/>
        </authorList>
    </citation>
    <scope>NUCLEOTIDE SEQUENCE [LARGE SCALE GENOMIC DNA]</scope>
    <source>
        <strain evidence="3">CGMCC 4.7330</strain>
    </source>
</reference>
<feature type="chain" id="PRO_5047263887" evidence="1">
    <location>
        <begin position="25"/>
        <end position="175"/>
    </location>
</feature>
<sequence>MRRALLLPVLLISALLGGPGTAHAEPAAPSATPASAAVPLLTLTTIPNGWQTRVDLRPELQVYADGRAVRVPDAVATDRGPDDAPHEVGGTVPADVLKAAVSETAELAKLDLGMPGVSDQGSRIIDVMPERDSDAVHAIVYAPGFTDGLNDDQKKARDRFDQLYRKVLAAFEEQR</sequence>
<proteinExistence type="predicted"/>
<protein>
    <submittedName>
        <fullName evidence="2">Uncharacterized protein</fullName>
    </submittedName>
</protein>
<evidence type="ECO:0000313" key="2">
    <source>
        <dbReference type="EMBL" id="MFC3962987.1"/>
    </source>
</evidence>